<evidence type="ECO:0000313" key="1">
    <source>
        <dbReference type="EMBL" id="ANF24446.1"/>
    </source>
</evidence>
<dbReference type="OrthoDB" id="8534453at2"/>
<reference evidence="1 2" key="1">
    <citation type="submission" date="2016-05" db="EMBL/GenBank/DDBJ databases">
        <title>Genome sequence of Pseudomonas stutzeri 273 and identification of the exopolysaccharide biosynthesis locus.</title>
        <authorList>
            <person name="Wu S."/>
            <person name="Sun C."/>
        </authorList>
    </citation>
    <scope>NUCLEOTIDE SEQUENCE [LARGE SCALE GENOMIC DNA]</scope>
    <source>
        <strain evidence="1 2">273</strain>
    </source>
</reference>
<proteinExistence type="predicted"/>
<dbReference type="RefSeq" id="WP_064480716.1">
    <property type="nucleotide sequence ID" value="NZ_CP015641.1"/>
</dbReference>
<evidence type="ECO:0000313" key="2">
    <source>
        <dbReference type="Proteomes" id="UP000077787"/>
    </source>
</evidence>
<dbReference type="AlphaFoldDB" id="A0A172WM73"/>
<protein>
    <submittedName>
        <fullName evidence="1">Toluene tolerance protein</fullName>
    </submittedName>
</protein>
<sequence length="215" mass="24178">MTPLSHDQYRTLRADAQVIEADGHGEKVLRLADGTFLKLFRRKRLVSSALLYPYAKRFADNIEALKSRGIACPSVIGVYRVAAIQRDLVHYRPLLGKTLRQFDDPVERNALRARFGAFVAELHNKGIYFRSLHLGNVILGSDGALGLIDIADLSASGRSLSKRKRIRNFRHIFRYAADQEWLTGNGDCVFFSSYVLHAKPAVAMIELTQLLPDPL</sequence>
<accession>A0A172WM73</accession>
<organism evidence="1 2">
    <name type="scientific">Stutzerimonas stutzeri</name>
    <name type="common">Pseudomonas stutzeri</name>
    <dbReference type="NCBI Taxonomy" id="316"/>
    <lineage>
        <taxon>Bacteria</taxon>
        <taxon>Pseudomonadati</taxon>
        <taxon>Pseudomonadota</taxon>
        <taxon>Gammaproteobacteria</taxon>
        <taxon>Pseudomonadales</taxon>
        <taxon>Pseudomonadaceae</taxon>
        <taxon>Stutzerimonas</taxon>
    </lineage>
</organism>
<dbReference type="Proteomes" id="UP000077787">
    <property type="component" value="Chromosome"/>
</dbReference>
<name>A0A172WM73_STUST</name>
<dbReference type="EMBL" id="CP015641">
    <property type="protein sequence ID" value="ANF24446.1"/>
    <property type="molecule type" value="Genomic_DNA"/>
</dbReference>
<dbReference type="SUPFAM" id="SSF56112">
    <property type="entry name" value="Protein kinase-like (PK-like)"/>
    <property type="match status" value="1"/>
</dbReference>
<dbReference type="InterPro" id="IPR011009">
    <property type="entry name" value="Kinase-like_dom_sf"/>
</dbReference>
<gene>
    <name evidence="1" type="ORF">PS273GM_04435</name>
</gene>